<evidence type="ECO:0000256" key="1">
    <source>
        <dbReference type="ARBA" id="ARBA00022737"/>
    </source>
</evidence>
<dbReference type="RefSeq" id="WP_184005853.1">
    <property type="nucleotide sequence ID" value="NZ_BAABIF010000027.1"/>
</dbReference>
<protein>
    <submittedName>
        <fullName evidence="4">RHS repeat-associated protein</fullName>
    </submittedName>
</protein>
<dbReference type="Gene3D" id="2.180.10.10">
    <property type="entry name" value="RHS repeat-associated core"/>
    <property type="match status" value="1"/>
</dbReference>
<sequence>MVGPLLTAVPVMAQTQDYTTHTYYDAARRVTGVVSPDPDGSGPLPHPAVRNTYDAAGNLTKVETGSIATVPTSDDVKDWGSQFTANTILDTSYDAMDRKLTDMVSGKVGTVVSKTGLTQYSYDTVGRLQCTAVRMNPAAFNSLPTNACTLGTAGSQGPDRITKNIYDAAGQLLQVRKAVGTSVEVADVTYSYTANGQIAQVVDANGNRAEKRYDGFDRQSRWVFPAKARPSAFNDATPASAMQTAGALNESDYEQYGYDANGNRTSLRKRDNQTIAYQYDTLNRMTLKNVPGSASDVYYGYDLQGHQTYARFGSTSGQGLTNAYDGFGRLTSATTNQGGTSRTLSYQYDADGNRTRVTHPDSTYFVYGYDGLDRLTSIKQNGSMTIATIAYDNASRRSGDTRGAVGSTYGYDAISRLSSLADNLAGTANDVTTGFTYNPASQIASTTRSNDAYAYTGYVNANPNYTTNGLNQYTNIGSAAFGYDLNGNLTSDGSSSYTYDVENRLLTATGAARVTLTYDPTGRLFQASGPSGTTQFLYDGNELVAEYATNGTLLSRYVHGPGDDDPMLWYEGAGLTDRRSLQVNHQGSIVSVADSAGTKIAINSYDEYGIPRNSETTGREPYGRFAYTGQVWLDDLGMYYYKARIYSPTLGRFLQTDPVGYEDQFNLYAYVANDPVNMLDATGRRATWVKDKNGNVTIQVMVAFSGPDAGNTAAQNDIISTLGNLATPNREAIEVIVVDSSMIGNKGVTEVQLSTTGFQSSVCGTDSSCASSIGGNKAYVQTGTTDQGGVGAHEIGHTMGARDGYEGSTGTAPNRTPPTSYNRPQSDIMSARTGTQLGTQSLGEIRSDAIQKTDRANANVCRSKPDYQGC</sequence>
<evidence type="ECO:0000259" key="3">
    <source>
        <dbReference type="Pfam" id="PF25023"/>
    </source>
</evidence>
<dbReference type="AlphaFoldDB" id="A0A840Z3J4"/>
<dbReference type="InterPro" id="IPR022385">
    <property type="entry name" value="Rhs_assc_core"/>
</dbReference>
<dbReference type="Pfam" id="PF05593">
    <property type="entry name" value="RHS_repeat"/>
    <property type="match status" value="3"/>
</dbReference>
<evidence type="ECO:0000256" key="2">
    <source>
        <dbReference type="SAM" id="MobiDB-lite"/>
    </source>
</evidence>
<dbReference type="NCBIfam" id="TIGR01643">
    <property type="entry name" value="YD_repeat_2x"/>
    <property type="match status" value="1"/>
</dbReference>
<comment type="caution">
    <text evidence="4">The sequence shown here is derived from an EMBL/GenBank/DDBJ whole genome shotgun (WGS) entry which is preliminary data.</text>
</comment>
<evidence type="ECO:0000313" key="5">
    <source>
        <dbReference type="Proteomes" id="UP000554342"/>
    </source>
</evidence>
<keyword evidence="5" id="KW-1185">Reference proteome</keyword>
<dbReference type="PANTHER" id="PTHR32305:SF15">
    <property type="entry name" value="PROTEIN RHSA-RELATED"/>
    <property type="match status" value="1"/>
</dbReference>
<feature type="region of interest" description="Disordered" evidence="2">
    <location>
        <begin position="802"/>
        <end position="827"/>
    </location>
</feature>
<dbReference type="EMBL" id="JACIJI010000010">
    <property type="protein sequence ID" value="MBB5720212.1"/>
    <property type="molecule type" value="Genomic_DNA"/>
</dbReference>
<dbReference type="InterPro" id="IPR006530">
    <property type="entry name" value="YD"/>
</dbReference>
<accession>A0A840Z3J4</accession>
<reference evidence="4 5" key="1">
    <citation type="submission" date="2020-08" db="EMBL/GenBank/DDBJ databases">
        <title>Genomic Encyclopedia of Type Strains, Phase IV (KMG-IV): sequencing the most valuable type-strain genomes for metagenomic binning, comparative biology and taxonomic classification.</title>
        <authorList>
            <person name="Goeker M."/>
        </authorList>
    </citation>
    <scope>NUCLEOTIDE SEQUENCE [LARGE SCALE GENOMIC DNA]</scope>
    <source>
        <strain evidence="4 5">DSM 27203</strain>
    </source>
</reference>
<organism evidence="4 5">
    <name type="scientific">Stakelama sediminis</name>
    <dbReference type="NCBI Taxonomy" id="463200"/>
    <lineage>
        <taxon>Bacteria</taxon>
        <taxon>Pseudomonadati</taxon>
        <taxon>Pseudomonadota</taxon>
        <taxon>Alphaproteobacteria</taxon>
        <taxon>Sphingomonadales</taxon>
        <taxon>Sphingomonadaceae</taxon>
        <taxon>Stakelama</taxon>
    </lineage>
</organism>
<dbReference type="NCBIfam" id="TIGR03696">
    <property type="entry name" value="Rhs_assc_core"/>
    <property type="match status" value="1"/>
</dbReference>
<feature type="compositionally biased region" description="Polar residues" evidence="2">
    <location>
        <begin position="808"/>
        <end position="827"/>
    </location>
</feature>
<dbReference type="Pfam" id="PF25023">
    <property type="entry name" value="TEN_YD-shell"/>
    <property type="match status" value="1"/>
</dbReference>
<name>A0A840Z3J4_9SPHN</name>
<dbReference type="PANTHER" id="PTHR32305">
    <property type="match status" value="1"/>
</dbReference>
<feature type="domain" description="Teneurin-like YD-shell" evidence="3">
    <location>
        <begin position="409"/>
        <end position="676"/>
    </location>
</feature>
<evidence type="ECO:0000313" key="4">
    <source>
        <dbReference type="EMBL" id="MBB5720212.1"/>
    </source>
</evidence>
<dbReference type="InterPro" id="IPR031325">
    <property type="entry name" value="RHS_repeat"/>
</dbReference>
<dbReference type="InterPro" id="IPR050708">
    <property type="entry name" value="T6SS_VgrG/RHS"/>
</dbReference>
<proteinExistence type="predicted"/>
<dbReference type="Proteomes" id="UP000554342">
    <property type="component" value="Unassembled WGS sequence"/>
</dbReference>
<dbReference type="InterPro" id="IPR056823">
    <property type="entry name" value="TEN-like_YD-shell"/>
</dbReference>
<keyword evidence="1" id="KW-0677">Repeat</keyword>
<gene>
    <name evidence="4" type="ORF">FHR23_003175</name>
</gene>